<organism evidence="1">
    <name type="scientific">Arion vulgaris</name>
    <dbReference type="NCBI Taxonomy" id="1028688"/>
    <lineage>
        <taxon>Eukaryota</taxon>
        <taxon>Metazoa</taxon>
        <taxon>Spiralia</taxon>
        <taxon>Lophotrochozoa</taxon>
        <taxon>Mollusca</taxon>
        <taxon>Gastropoda</taxon>
        <taxon>Heterobranchia</taxon>
        <taxon>Euthyneura</taxon>
        <taxon>Panpulmonata</taxon>
        <taxon>Eupulmonata</taxon>
        <taxon>Stylommatophora</taxon>
        <taxon>Helicina</taxon>
        <taxon>Arionoidea</taxon>
        <taxon>Arionidae</taxon>
        <taxon>Arion</taxon>
    </lineage>
</organism>
<accession>A0A0B6XUX7</accession>
<feature type="non-terminal residue" evidence="1">
    <location>
        <position position="1"/>
    </location>
</feature>
<name>A0A0B6XUX7_9EUPU</name>
<gene>
    <name evidence="1" type="primary">ORF2060</name>
</gene>
<dbReference type="EMBL" id="HACG01000853">
    <property type="protein sequence ID" value="CEK47718.1"/>
    <property type="molecule type" value="Transcribed_RNA"/>
</dbReference>
<sequence length="67" mass="7449">DPLGCTRFYAKNVHIIRNSSNLGHHLSASVEQVEDSTLEVNSVLVKGRHIQVISAIHDIHHPKISET</sequence>
<proteinExistence type="predicted"/>
<protein>
    <submittedName>
        <fullName evidence="1">Uncharacterized protein</fullName>
    </submittedName>
</protein>
<dbReference type="AlphaFoldDB" id="A0A0B6XUX7"/>
<evidence type="ECO:0000313" key="1">
    <source>
        <dbReference type="EMBL" id="CEK47718.1"/>
    </source>
</evidence>
<reference evidence="1" key="1">
    <citation type="submission" date="2014-12" db="EMBL/GenBank/DDBJ databases">
        <title>Insight into the proteome of Arion vulgaris.</title>
        <authorList>
            <person name="Aradska J."/>
            <person name="Bulat T."/>
            <person name="Smidak R."/>
            <person name="Sarate P."/>
            <person name="Gangsoo J."/>
            <person name="Sialana F."/>
            <person name="Bilban M."/>
            <person name="Lubec G."/>
        </authorList>
    </citation>
    <scope>NUCLEOTIDE SEQUENCE</scope>
    <source>
        <tissue evidence="1">Skin</tissue>
    </source>
</reference>
<feature type="non-terminal residue" evidence="1">
    <location>
        <position position="67"/>
    </location>
</feature>